<reference evidence="2 3" key="1">
    <citation type="submission" date="2021-08" db="EMBL/GenBank/DDBJ databases">
        <title>Draft Genome Sequence of Phanerochaete sordida strain YK-624.</title>
        <authorList>
            <person name="Mori T."/>
            <person name="Dohra H."/>
            <person name="Suzuki T."/>
            <person name="Kawagishi H."/>
            <person name="Hirai H."/>
        </authorList>
    </citation>
    <scope>NUCLEOTIDE SEQUENCE [LARGE SCALE GENOMIC DNA]</scope>
    <source>
        <strain evidence="2 3">YK-624</strain>
    </source>
</reference>
<protein>
    <submittedName>
        <fullName evidence="2">Uncharacterized protein</fullName>
    </submittedName>
</protein>
<name>A0A9P3GKR9_9APHY</name>
<dbReference type="OrthoDB" id="5220752at2759"/>
<feature type="transmembrane region" description="Helical" evidence="1">
    <location>
        <begin position="20"/>
        <end position="45"/>
    </location>
</feature>
<keyword evidence="1" id="KW-0812">Transmembrane</keyword>
<dbReference type="AlphaFoldDB" id="A0A9P3GKR9"/>
<keyword evidence="1" id="KW-1133">Transmembrane helix</keyword>
<keyword evidence="1" id="KW-0472">Membrane</keyword>
<evidence type="ECO:0000313" key="3">
    <source>
        <dbReference type="Proteomes" id="UP000703269"/>
    </source>
</evidence>
<dbReference type="EMBL" id="BPQB01000064">
    <property type="protein sequence ID" value="GJE96786.1"/>
    <property type="molecule type" value="Genomic_DNA"/>
</dbReference>
<proteinExistence type="predicted"/>
<sequence length="202" mass="20741">MPIGVDQNVHVANNSGQDLYIIVAPSLAWVVADIVVDIGLFLVAVGEIKAVATTAELPAALSTASELIAFMRITAMLASGTAGAGLRSAEAALTMVEAFKRNAVPIPAGDVKNIRDAGVLSTYFSASGIAGMLGAETLNVMVLSGDGTQFAEFTTGPDDSWIATDRGLIVRATYGALWQEDEAAGSVAWAQQGAAEVAEVAE</sequence>
<comment type="caution">
    <text evidence="2">The sequence shown here is derived from an EMBL/GenBank/DDBJ whole genome shotgun (WGS) entry which is preliminary data.</text>
</comment>
<organism evidence="2 3">
    <name type="scientific">Phanerochaete sordida</name>
    <dbReference type="NCBI Taxonomy" id="48140"/>
    <lineage>
        <taxon>Eukaryota</taxon>
        <taxon>Fungi</taxon>
        <taxon>Dikarya</taxon>
        <taxon>Basidiomycota</taxon>
        <taxon>Agaricomycotina</taxon>
        <taxon>Agaricomycetes</taxon>
        <taxon>Polyporales</taxon>
        <taxon>Phanerochaetaceae</taxon>
        <taxon>Phanerochaete</taxon>
    </lineage>
</organism>
<accession>A0A9P3GKR9</accession>
<evidence type="ECO:0000256" key="1">
    <source>
        <dbReference type="SAM" id="Phobius"/>
    </source>
</evidence>
<gene>
    <name evidence="2" type="ORF">PsYK624_129920</name>
</gene>
<evidence type="ECO:0000313" key="2">
    <source>
        <dbReference type="EMBL" id="GJE96786.1"/>
    </source>
</evidence>
<dbReference type="Proteomes" id="UP000703269">
    <property type="component" value="Unassembled WGS sequence"/>
</dbReference>
<keyword evidence="3" id="KW-1185">Reference proteome</keyword>